<dbReference type="Gene3D" id="2.30.42.10">
    <property type="match status" value="1"/>
</dbReference>
<feature type="chain" id="PRO_5037869717" evidence="6">
    <location>
        <begin position="34"/>
        <end position="444"/>
    </location>
</feature>
<protein>
    <submittedName>
        <fullName evidence="8">Peptidase S41</fullName>
    </submittedName>
</protein>
<organism evidence="8 9">
    <name type="scientific">Marinobacterium nitratireducens</name>
    <dbReference type="NCBI Taxonomy" id="518897"/>
    <lineage>
        <taxon>Bacteria</taxon>
        <taxon>Pseudomonadati</taxon>
        <taxon>Pseudomonadota</taxon>
        <taxon>Gammaproteobacteria</taxon>
        <taxon>Oceanospirillales</taxon>
        <taxon>Oceanospirillaceae</taxon>
        <taxon>Marinobacterium</taxon>
    </lineage>
</organism>
<dbReference type="CDD" id="cd06782">
    <property type="entry name" value="cpPDZ_CPP-like"/>
    <property type="match status" value="1"/>
</dbReference>
<dbReference type="InterPro" id="IPR005151">
    <property type="entry name" value="Tail-specific_protease"/>
</dbReference>
<evidence type="ECO:0000313" key="8">
    <source>
        <dbReference type="EMBL" id="GGO87980.1"/>
    </source>
</evidence>
<feature type="signal peptide" evidence="6">
    <location>
        <begin position="1"/>
        <end position="33"/>
    </location>
</feature>
<dbReference type="EMBL" id="BMLT01000015">
    <property type="protein sequence ID" value="GGO87980.1"/>
    <property type="molecule type" value="Genomic_DNA"/>
</dbReference>
<dbReference type="Gene3D" id="3.90.226.10">
    <property type="entry name" value="2-enoyl-CoA Hydratase, Chain A, domain 1"/>
    <property type="match status" value="1"/>
</dbReference>
<dbReference type="Pfam" id="PF03572">
    <property type="entry name" value="Peptidase_S41"/>
    <property type="match status" value="1"/>
</dbReference>
<dbReference type="SUPFAM" id="SSF52096">
    <property type="entry name" value="ClpP/crotonase"/>
    <property type="match status" value="1"/>
</dbReference>
<dbReference type="AlphaFoldDB" id="A0A917ZPE8"/>
<dbReference type="GO" id="GO:0006508">
    <property type="term" value="P:proteolysis"/>
    <property type="evidence" value="ECO:0007669"/>
    <property type="project" value="UniProtKB-KW"/>
</dbReference>
<evidence type="ECO:0000259" key="7">
    <source>
        <dbReference type="PROSITE" id="PS50106"/>
    </source>
</evidence>
<proteinExistence type="inferred from homology"/>
<dbReference type="PROSITE" id="PS50106">
    <property type="entry name" value="PDZ"/>
    <property type="match status" value="1"/>
</dbReference>
<dbReference type="Pfam" id="PF13180">
    <property type="entry name" value="PDZ_2"/>
    <property type="match status" value="1"/>
</dbReference>
<dbReference type="InterPro" id="IPR001478">
    <property type="entry name" value="PDZ"/>
</dbReference>
<dbReference type="FunFam" id="3.90.226.10:FF:000029">
    <property type="entry name" value="Peptidase, S41 family"/>
    <property type="match status" value="1"/>
</dbReference>
<evidence type="ECO:0000256" key="5">
    <source>
        <dbReference type="RuleBase" id="RU004404"/>
    </source>
</evidence>
<dbReference type="PANTHER" id="PTHR32060">
    <property type="entry name" value="TAIL-SPECIFIC PROTEASE"/>
    <property type="match status" value="1"/>
</dbReference>
<dbReference type="GO" id="GO:0008236">
    <property type="term" value="F:serine-type peptidase activity"/>
    <property type="evidence" value="ECO:0007669"/>
    <property type="project" value="UniProtKB-KW"/>
</dbReference>
<name>A0A917ZPE8_9GAMM</name>
<keyword evidence="4 5" id="KW-0720">Serine protease</keyword>
<dbReference type="RefSeq" id="WP_188862640.1">
    <property type="nucleotide sequence ID" value="NZ_BMLT01000015.1"/>
</dbReference>
<feature type="domain" description="PDZ" evidence="7">
    <location>
        <begin position="102"/>
        <end position="184"/>
    </location>
</feature>
<dbReference type="InterPro" id="IPR004447">
    <property type="entry name" value="Peptidase_S41A"/>
</dbReference>
<evidence type="ECO:0000256" key="6">
    <source>
        <dbReference type="SAM" id="SignalP"/>
    </source>
</evidence>
<keyword evidence="3 5" id="KW-0378">Hydrolase</keyword>
<dbReference type="Pfam" id="PF22694">
    <property type="entry name" value="CtpB_N-like"/>
    <property type="match status" value="1"/>
</dbReference>
<evidence type="ECO:0000256" key="4">
    <source>
        <dbReference type="ARBA" id="ARBA00022825"/>
    </source>
</evidence>
<sequence length="444" mass="47700">MTLLTNTPGIWTRTFGPLLLSACLAVPVGAAEAVDPELEGLVAEEETPQLPLDELRLFAEVFERIKTAYVEPVEDAKLLEDAIRGMVAGLDPHSAYLEPEAYEDLQEHTSGEFGGLGLEVGMQDGFVRVIAPIDGTPAQKGGLKAGDLIVKLDDTPVQGMALDEAVAKMRGKPGEPIVLTIVREGVEKPFEVRLVRDVIRVASVRHRVLEDGFGYLRISQFQVNTGKDLGRAIRDLEREGPLRGLVLDLRNNPGGVLQAAVEVSDAFLDEGLIVYTEGRLANTELRYNATSDTAAPAVPLVVMINAGSASASEIVAGALQDHKRGLILGTDSFGKGSVQTILPLTSDRAVKLTTARYFTPSGRSIQAQGIVPDIRVDEAEVHNLQNGTRIKESDLAGHLVNGQSNGNDNEVKADGRLAESDFQLFEALNLLKALVILKPESNHG</sequence>
<reference evidence="8 9" key="1">
    <citation type="journal article" date="2014" name="Int. J. Syst. Evol. Microbiol.">
        <title>Complete genome sequence of Corynebacterium casei LMG S-19264T (=DSM 44701T), isolated from a smear-ripened cheese.</title>
        <authorList>
            <consortium name="US DOE Joint Genome Institute (JGI-PGF)"/>
            <person name="Walter F."/>
            <person name="Albersmeier A."/>
            <person name="Kalinowski J."/>
            <person name="Ruckert C."/>
        </authorList>
    </citation>
    <scope>NUCLEOTIDE SEQUENCE [LARGE SCALE GENOMIC DNA]</scope>
    <source>
        <strain evidence="8 9">CGMCC 1.7286</strain>
    </source>
</reference>
<dbReference type="InterPro" id="IPR029045">
    <property type="entry name" value="ClpP/crotonase-like_dom_sf"/>
</dbReference>
<evidence type="ECO:0000256" key="1">
    <source>
        <dbReference type="ARBA" id="ARBA00009179"/>
    </source>
</evidence>
<gene>
    <name evidence="8" type="ORF">GCM10011348_42390</name>
</gene>
<dbReference type="InterPro" id="IPR055210">
    <property type="entry name" value="CtpA/B_N"/>
</dbReference>
<evidence type="ECO:0000313" key="9">
    <source>
        <dbReference type="Proteomes" id="UP000599578"/>
    </source>
</evidence>
<keyword evidence="2 5" id="KW-0645">Protease</keyword>
<dbReference type="NCBIfam" id="TIGR00225">
    <property type="entry name" value="prc"/>
    <property type="match status" value="1"/>
</dbReference>
<dbReference type="PANTHER" id="PTHR32060:SF30">
    <property type="entry name" value="CARBOXY-TERMINAL PROCESSING PROTEASE CTPA"/>
    <property type="match status" value="1"/>
</dbReference>
<dbReference type="Proteomes" id="UP000599578">
    <property type="component" value="Unassembled WGS sequence"/>
</dbReference>
<dbReference type="FunFam" id="2.30.42.10:FF:000063">
    <property type="entry name" value="Peptidase, S41 family"/>
    <property type="match status" value="1"/>
</dbReference>
<evidence type="ECO:0000256" key="3">
    <source>
        <dbReference type="ARBA" id="ARBA00022801"/>
    </source>
</evidence>
<keyword evidence="9" id="KW-1185">Reference proteome</keyword>
<dbReference type="GO" id="GO:0030288">
    <property type="term" value="C:outer membrane-bounded periplasmic space"/>
    <property type="evidence" value="ECO:0007669"/>
    <property type="project" value="TreeGrafter"/>
</dbReference>
<comment type="caution">
    <text evidence="8">The sequence shown here is derived from an EMBL/GenBank/DDBJ whole genome shotgun (WGS) entry which is preliminary data.</text>
</comment>
<dbReference type="SMART" id="SM00228">
    <property type="entry name" value="PDZ"/>
    <property type="match status" value="1"/>
</dbReference>
<dbReference type="SMART" id="SM00245">
    <property type="entry name" value="TSPc"/>
    <property type="match status" value="1"/>
</dbReference>
<dbReference type="SUPFAM" id="SSF50156">
    <property type="entry name" value="PDZ domain-like"/>
    <property type="match status" value="1"/>
</dbReference>
<comment type="similarity">
    <text evidence="1 5">Belongs to the peptidase S41A family.</text>
</comment>
<dbReference type="GO" id="GO:0004175">
    <property type="term" value="F:endopeptidase activity"/>
    <property type="evidence" value="ECO:0007669"/>
    <property type="project" value="TreeGrafter"/>
</dbReference>
<dbReference type="InterPro" id="IPR036034">
    <property type="entry name" value="PDZ_sf"/>
</dbReference>
<evidence type="ECO:0000256" key="2">
    <source>
        <dbReference type="ARBA" id="ARBA00022670"/>
    </source>
</evidence>
<dbReference type="GO" id="GO:0007165">
    <property type="term" value="P:signal transduction"/>
    <property type="evidence" value="ECO:0007669"/>
    <property type="project" value="TreeGrafter"/>
</dbReference>
<dbReference type="CDD" id="cd07560">
    <property type="entry name" value="Peptidase_S41_CPP"/>
    <property type="match status" value="1"/>
</dbReference>
<keyword evidence="6" id="KW-0732">Signal</keyword>
<dbReference type="Gene3D" id="3.30.750.44">
    <property type="match status" value="1"/>
</dbReference>
<accession>A0A917ZPE8</accession>